<feature type="non-terminal residue" evidence="1">
    <location>
        <position position="1"/>
    </location>
</feature>
<reference evidence="1" key="1">
    <citation type="submission" date="2023-10" db="EMBL/GenBank/DDBJ databases">
        <authorList>
            <person name="Chen Y."/>
            <person name="Shah S."/>
            <person name="Dougan E. K."/>
            <person name="Thang M."/>
            <person name="Chan C."/>
        </authorList>
    </citation>
    <scope>NUCLEOTIDE SEQUENCE [LARGE SCALE GENOMIC DNA]</scope>
</reference>
<comment type="caution">
    <text evidence="1">The sequence shown here is derived from an EMBL/GenBank/DDBJ whole genome shotgun (WGS) entry which is preliminary data.</text>
</comment>
<protein>
    <submittedName>
        <fullName evidence="1">Uncharacterized protein</fullName>
    </submittedName>
</protein>
<gene>
    <name evidence="1" type="ORF">PCOR1329_LOCUS34692</name>
</gene>
<organism evidence="1 2">
    <name type="scientific">Prorocentrum cordatum</name>
    <dbReference type="NCBI Taxonomy" id="2364126"/>
    <lineage>
        <taxon>Eukaryota</taxon>
        <taxon>Sar</taxon>
        <taxon>Alveolata</taxon>
        <taxon>Dinophyceae</taxon>
        <taxon>Prorocentrales</taxon>
        <taxon>Prorocentraceae</taxon>
        <taxon>Prorocentrum</taxon>
    </lineage>
</organism>
<sequence length="158" mass="17956">ALTVNSLVPDMPMIAGYTIPNYAFYTPKNSSARPQLSAMTDFIPTLENLNRASKGLRINQSTMEAGWDVSFKKKFTEGYKKAKGRAPTADIISGYRFIQCRQLRIMLAHFQKDQAKYSTESPSRNGELDYEADVEELNDDELQRYFSVIKAETDEAYC</sequence>
<keyword evidence="2" id="KW-1185">Reference proteome</keyword>
<name>A0ABN9T1P1_9DINO</name>
<accession>A0ABN9T1P1</accession>
<proteinExistence type="predicted"/>
<evidence type="ECO:0000313" key="2">
    <source>
        <dbReference type="Proteomes" id="UP001189429"/>
    </source>
</evidence>
<dbReference type="EMBL" id="CAUYUJ010014251">
    <property type="protein sequence ID" value="CAK0838836.1"/>
    <property type="molecule type" value="Genomic_DNA"/>
</dbReference>
<dbReference type="Proteomes" id="UP001189429">
    <property type="component" value="Unassembled WGS sequence"/>
</dbReference>
<evidence type="ECO:0000313" key="1">
    <source>
        <dbReference type="EMBL" id="CAK0838836.1"/>
    </source>
</evidence>